<dbReference type="PANTHER" id="PTHR30136">
    <property type="entry name" value="HELIX-TURN-HELIX TRANSCRIPTIONAL REGULATOR, ICLR FAMILY"/>
    <property type="match status" value="1"/>
</dbReference>
<dbReference type="SUPFAM" id="SSF55781">
    <property type="entry name" value="GAF domain-like"/>
    <property type="match status" value="1"/>
</dbReference>
<dbReference type="EMBL" id="JWME01000004">
    <property type="protein sequence ID" value="KJY52448.1"/>
    <property type="molecule type" value="Genomic_DNA"/>
</dbReference>
<gene>
    <name evidence="9" type="ORF">JF69_01390</name>
</gene>
<evidence type="ECO:0000256" key="2">
    <source>
        <dbReference type="ARBA" id="ARBA00023015"/>
    </source>
</evidence>
<dbReference type="FunFam" id="1.10.10.10:FF:000056">
    <property type="entry name" value="IclR family transcriptional regulator"/>
    <property type="match status" value="1"/>
</dbReference>
<accession>A0A0F4L2J2</accession>
<organism evidence="9 10">
    <name type="scientific">Bifidobacterium asteroides</name>
    <dbReference type="NCBI Taxonomy" id="1684"/>
    <lineage>
        <taxon>Bacteria</taxon>
        <taxon>Bacillati</taxon>
        <taxon>Actinomycetota</taxon>
        <taxon>Actinomycetes</taxon>
        <taxon>Bifidobacteriales</taxon>
        <taxon>Bifidobacteriaceae</taxon>
        <taxon>Bifidobacterium</taxon>
    </lineage>
</organism>
<keyword evidence="2" id="KW-0805">Transcription regulation</keyword>
<dbReference type="Proteomes" id="UP000033648">
    <property type="component" value="Unassembled WGS sequence"/>
</dbReference>
<dbReference type="InterPro" id="IPR029016">
    <property type="entry name" value="GAF-like_dom_sf"/>
</dbReference>
<keyword evidence="1" id="KW-0319">Glycerol metabolism</keyword>
<dbReference type="GO" id="GO:0045892">
    <property type="term" value="P:negative regulation of DNA-templated transcription"/>
    <property type="evidence" value="ECO:0007669"/>
    <property type="project" value="TreeGrafter"/>
</dbReference>
<comment type="caution">
    <text evidence="9">The sequence shown here is derived from an EMBL/GenBank/DDBJ whole genome shotgun (WGS) entry which is preliminary data.</text>
</comment>
<evidence type="ECO:0000313" key="9">
    <source>
        <dbReference type="EMBL" id="KJY52448.1"/>
    </source>
</evidence>
<keyword evidence="4" id="KW-0804">Transcription</keyword>
<sequence>MTEYTTTYQQESEDRTRRRTGVLDRAFAILDCFTSDEPTLTLTQITRRTGLAASTTSRLLKSLCEHGALIRERSGGYSIGPRLMEIAQFARPMLSIREAASPILDDLNRTTDQHIQLGTLDGTEMVILDRREGKHPIPVYYHIGDRLPLAPTAAGRTLLAYAGPGIIEQVVNTGTFTWPTWQIPRPSSDELMASLALIRQRRVALLQTPGASVHSVAAPIFGRTNAVIAAVSIVLSAGSTNLERYVPLIKAGATAISRRVTGPKTSRILPPWDQA</sequence>
<dbReference type="GO" id="GO:0003677">
    <property type="term" value="F:DNA binding"/>
    <property type="evidence" value="ECO:0007669"/>
    <property type="project" value="UniProtKB-KW"/>
</dbReference>
<dbReference type="PANTHER" id="PTHR30136:SF24">
    <property type="entry name" value="HTH-TYPE TRANSCRIPTIONAL REPRESSOR ALLR"/>
    <property type="match status" value="1"/>
</dbReference>
<feature type="domain" description="HTH iclR-type" evidence="7">
    <location>
        <begin position="20"/>
        <end position="81"/>
    </location>
</feature>
<dbReference type="InterPro" id="IPR014757">
    <property type="entry name" value="Tscrpt_reg_IclR_C"/>
</dbReference>
<dbReference type="AlphaFoldDB" id="A0A0F4L2J2"/>
<dbReference type="Gene3D" id="3.30.450.40">
    <property type="match status" value="1"/>
</dbReference>
<reference evidence="9 10" key="1">
    <citation type="submission" date="2014-12" db="EMBL/GenBank/DDBJ databases">
        <title>Comparative genomics of the lactic acid bacteria isolated from the honey bee gut.</title>
        <authorList>
            <person name="Ellegaard K.M."/>
            <person name="Tamarit D."/>
            <person name="Javelind E."/>
            <person name="Olofsson T."/>
            <person name="Andersson S.G."/>
            <person name="Vasquez A."/>
        </authorList>
    </citation>
    <scope>NUCLEOTIDE SEQUENCE [LARGE SCALE GENOMIC DNA]</scope>
    <source>
        <strain evidence="9 10">Bin2</strain>
    </source>
</reference>
<name>A0A0F4L2J2_9BIFI</name>
<evidence type="ECO:0000256" key="5">
    <source>
        <dbReference type="ARBA" id="ARBA00058938"/>
    </source>
</evidence>
<dbReference type="Pfam" id="PF09339">
    <property type="entry name" value="HTH_IclR"/>
    <property type="match status" value="1"/>
</dbReference>
<proteinExistence type="predicted"/>
<evidence type="ECO:0000256" key="3">
    <source>
        <dbReference type="ARBA" id="ARBA00023125"/>
    </source>
</evidence>
<dbReference type="InterPro" id="IPR036388">
    <property type="entry name" value="WH-like_DNA-bd_sf"/>
</dbReference>
<dbReference type="PROSITE" id="PS51078">
    <property type="entry name" value="ICLR_ED"/>
    <property type="match status" value="1"/>
</dbReference>
<dbReference type="Pfam" id="PF01614">
    <property type="entry name" value="IclR_C"/>
    <property type="match status" value="1"/>
</dbReference>
<dbReference type="GO" id="GO:0006071">
    <property type="term" value="P:glycerol metabolic process"/>
    <property type="evidence" value="ECO:0007669"/>
    <property type="project" value="UniProtKB-KW"/>
</dbReference>
<feature type="domain" description="IclR-ED" evidence="8">
    <location>
        <begin position="82"/>
        <end position="262"/>
    </location>
</feature>
<dbReference type="InterPro" id="IPR005471">
    <property type="entry name" value="Tscrpt_reg_IclR_N"/>
</dbReference>
<evidence type="ECO:0000256" key="4">
    <source>
        <dbReference type="ARBA" id="ARBA00023163"/>
    </source>
</evidence>
<protein>
    <recommendedName>
        <fullName evidence="6">Glycerol operon regulatory protein</fullName>
    </recommendedName>
</protein>
<dbReference type="SMART" id="SM00346">
    <property type="entry name" value="HTH_ICLR"/>
    <property type="match status" value="1"/>
</dbReference>
<dbReference type="PROSITE" id="PS51077">
    <property type="entry name" value="HTH_ICLR"/>
    <property type="match status" value="1"/>
</dbReference>
<dbReference type="SUPFAM" id="SSF46785">
    <property type="entry name" value="Winged helix' DNA-binding domain"/>
    <property type="match status" value="1"/>
</dbReference>
<dbReference type="PATRIC" id="fig|1684.4.peg.152"/>
<evidence type="ECO:0000259" key="7">
    <source>
        <dbReference type="PROSITE" id="PS51077"/>
    </source>
</evidence>
<dbReference type="InterPro" id="IPR050707">
    <property type="entry name" value="HTH_MetabolicPath_Reg"/>
</dbReference>
<keyword evidence="3" id="KW-0238">DNA-binding</keyword>
<dbReference type="Gene3D" id="1.10.10.10">
    <property type="entry name" value="Winged helix-like DNA-binding domain superfamily/Winged helix DNA-binding domain"/>
    <property type="match status" value="1"/>
</dbReference>
<evidence type="ECO:0000259" key="8">
    <source>
        <dbReference type="PROSITE" id="PS51078"/>
    </source>
</evidence>
<dbReference type="GO" id="GO:0003700">
    <property type="term" value="F:DNA-binding transcription factor activity"/>
    <property type="evidence" value="ECO:0007669"/>
    <property type="project" value="TreeGrafter"/>
</dbReference>
<dbReference type="InterPro" id="IPR036390">
    <property type="entry name" value="WH_DNA-bd_sf"/>
</dbReference>
<dbReference type="OrthoDB" id="60629at2"/>
<evidence type="ECO:0000256" key="1">
    <source>
        <dbReference type="ARBA" id="ARBA00022798"/>
    </source>
</evidence>
<evidence type="ECO:0000256" key="6">
    <source>
        <dbReference type="ARBA" id="ARBA00070406"/>
    </source>
</evidence>
<comment type="function">
    <text evidence="5">May be an activator protein for the gylABX operon.</text>
</comment>
<evidence type="ECO:0000313" key="10">
    <source>
        <dbReference type="Proteomes" id="UP000033648"/>
    </source>
</evidence>